<evidence type="ECO:0000256" key="2">
    <source>
        <dbReference type="ARBA" id="ARBA00023136"/>
    </source>
</evidence>
<keyword evidence="2 3" id="KW-0472">Membrane</keyword>
<evidence type="ECO:0000313" key="4">
    <source>
        <dbReference type="EMBL" id="AZN43699.1"/>
    </source>
</evidence>
<protein>
    <submittedName>
        <fullName evidence="4">Spore germination protein</fullName>
    </submittedName>
</protein>
<dbReference type="PANTHER" id="PTHR22550">
    <property type="entry name" value="SPORE GERMINATION PROTEIN"/>
    <property type="match status" value="1"/>
</dbReference>
<accession>A0A3S9AD98</accession>
<proteinExistence type="inferred from homology"/>
<dbReference type="InterPro" id="IPR004995">
    <property type="entry name" value="Spore_Ger"/>
</dbReference>
<feature type="transmembrane region" description="Helical" evidence="3">
    <location>
        <begin position="343"/>
        <end position="363"/>
    </location>
</feature>
<dbReference type="PANTHER" id="PTHR22550:SF5">
    <property type="entry name" value="LEUCINE ZIPPER PROTEIN 4"/>
    <property type="match status" value="1"/>
</dbReference>
<evidence type="ECO:0000256" key="1">
    <source>
        <dbReference type="ARBA" id="ARBA00005278"/>
    </source>
</evidence>
<sequence length="468" mass="52222">MFKDSYDIIFRNVQMFGEIKALLVYVDGLVDTKTLDNVLLRSWMFGESAHKQDKRSITFDNILEQLFPIASIQTAESIEDIEKDILSGCAALVIDGYDRTVIADLRGFEHRTVEEPSTEVTVQGPREGFTESLNVNTALVRRKIQSKDLKMESITVGSLSRTTIVIAYIHGVANESVVEEVRNRMRQIQIDTVLSGNVVEEFIEDQPFTVFPQVQKSERPDIVAASLAERKVAIFIDGTPLVLIVPCTLWTAFQSADDYYERFIYASFTRWLRMLLILISLYLPSFYVAITTFHPQLIPTNLLLSIAAAREGVPFPAVIEALLMEFLFEGLREAGIRMPRQTGSAISIVGAIVIGQAAVQAGIVSAPMVIVVSVTGIASLITPRYNMGIAFRMLRFPMLVCSGFFGLYGITMATLFLLIHLTNLESFGVPYLSPVAPTERSKLRDIFIRAPWWAMRTQPSGKQGGESK</sequence>
<evidence type="ECO:0000256" key="3">
    <source>
        <dbReference type="SAM" id="Phobius"/>
    </source>
</evidence>
<reference evidence="5" key="1">
    <citation type="submission" date="2018-12" db="EMBL/GenBank/DDBJ databases">
        <title>Genome sequence of Peanibacillus sp.</title>
        <authorList>
            <person name="Subramani G."/>
            <person name="Srinivasan S."/>
            <person name="Kim M.K."/>
        </authorList>
    </citation>
    <scope>NUCLEOTIDE SEQUENCE [LARGE SCALE GENOMIC DNA]</scope>
    <source>
        <strain evidence="5">18JY67-1</strain>
    </source>
</reference>
<dbReference type="Proteomes" id="UP000272528">
    <property type="component" value="Chromosome"/>
</dbReference>
<organism evidence="4 5">
    <name type="scientific">Paenibacillus albus</name>
    <dbReference type="NCBI Taxonomy" id="2495582"/>
    <lineage>
        <taxon>Bacteria</taxon>
        <taxon>Bacillati</taxon>
        <taxon>Bacillota</taxon>
        <taxon>Bacilli</taxon>
        <taxon>Bacillales</taxon>
        <taxon>Paenibacillaceae</taxon>
        <taxon>Paenibacillus</taxon>
    </lineage>
</organism>
<dbReference type="AlphaFoldDB" id="A0A3S9AD98"/>
<dbReference type="InterPro" id="IPR050768">
    <property type="entry name" value="UPF0353/GerABKA_families"/>
</dbReference>
<keyword evidence="3" id="KW-0812">Transmembrane</keyword>
<dbReference type="PIRSF" id="PIRSF005690">
    <property type="entry name" value="GerBA"/>
    <property type="match status" value="1"/>
</dbReference>
<keyword evidence="3" id="KW-1133">Transmembrane helix</keyword>
<evidence type="ECO:0000313" key="5">
    <source>
        <dbReference type="Proteomes" id="UP000272528"/>
    </source>
</evidence>
<feature type="transmembrane region" description="Helical" evidence="3">
    <location>
        <begin position="232"/>
        <end position="253"/>
    </location>
</feature>
<gene>
    <name evidence="4" type="ORF">EJC50_13640</name>
</gene>
<dbReference type="KEGG" id="palb:EJC50_13640"/>
<dbReference type="GO" id="GO:0009847">
    <property type="term" value="P:spore germination"/>
    <property type="evidence" value="ECO:0007669"/>
    <property type="project" value="InterPro"/>
</dbReference>
<feature type="transmembrane region" description="Helical" evidence="3">
    <location>
        <begin position="399"/>
        <end position="421"/>
    </location>
</feature>
<dbReference type="GO" id="GO:0016020">
    <property type="term" value="C:membrane"/>
    <property type="evidence" value="ECO:0007669"/>
    <property type="project" value="InterPro"/>
</dbReference>
<dbReference type="OrthoDB" id="1726708at2"/>
<name>A0A3S9AD98_9BACL</name>
<feature type="transmembrane region" description="Helical" evidence="3">
    <location>
        <begin position="369"/>
        <end position="387"/>
    </location>
</feature>
<keyword evidence="5" id="KW-1185">Reference proteome</keyword>
<dbReference type="EMBL" id="CP034437">
    <property type="protein sequence ID" value="AZN43699.1"/>
    <property type="molecule type" value="Genomic_DNA"/>
</dbReference>
<feature type="transmembrane region" description="Helical" evidence="3">
    <location>
        <begin position="274"/>
        <end position="293"/>
    </location>
</feature>
<comment type="similarity">
    <text evidence="1">Belongs to the GerABKA family.</text>
</comment>
<dbReference type="Pfam" id="PF03323">
    <property type="entry name" value="GerA"/>
    <property type="match status" value="1"/>
</dbReference>